<protein>
    <submittedName>
        <fullName evidence="1">Uncharacterized protein</fullName>
    </submittedName>
</protein>
<evidence type="ECO:0000313" key="1">
    <source>
        <dbReference type="EMBL" id="GFP58136.1"/>
    </source>
</evidence>
<dbReference type="EMBL" id="BLZH01000009">
    <property type="protein sequence ID" value="GFP58136.1"/>
    <property type="molecule type" value="Genomic_DNA"/>
</dbReference>
<accession>A0A6V8R214</accession>
<dbReference type="OrthoDB" id="3513679at2759"/>
<name>A0A6V8R214_TRIAP</name>
<proteinExistence type="predicted"/>
<comment type="caution">
    <text evidence="1">The sequence shown here is derived from an EMBL/GenBank/DDBJ whole genome shotgun (WGS) entry which is preliminary data.</text>
</comment>
<evidence type="ECO:0000313" key="2">
    <source>
        <dbReference type="Proteomes" id="UP000517252"/>
    </source>
</evidence>
<sequence length="434" mass="50306">MWADNNGVGRDQTVENLKEEALYHIQESRVLMQKYPSTAIFEDEICRLENMVNDGIYRPLTAEEMQAVYKAMSREFMGTGHWYTFMPPISQRVLRAEEHLLGIELRRPFELIGQEYFLWKIRSEREGIHRSQIYVAAVMLTYSPSILTIENLPRMDVDDFHDTCNKSVSLYIPRYRRWSLLFTVLHNYIYRQWFRPYQSEIEHQRFLCKFIAPRDLGNKGRPSQTSIQSIISLHEAICAEVDARSRHYEDLRRRFNEPYAILTELPARPALYVLQPLFKALLMIFCSKEYRGEDSTQVAKLPVYLVRTGVEKGLSAPISFLPIAAKIDVYLGAGQGTVRTSLETAIGFIMDLERRERDAFGLRPDPWRPDTWTMNWFQTPIGAGRLVGPSSWLVNSEERSGWDGDGFDVDRMLKALEEQELENNDGHCSGAARG</sequence>
<organism evidence="1 2">
    <name type="scientific">Trichoderma asperellum</name>
    <name type="common">Filamentous fungus</name>
    <dbReference type="NCBI Taxonomy" id="101201"/>
    <lineage>
        <taxon>Eukaryota</taxon>
        <taxon>Fungi</taxon>
        <taxon>Dikarya</taxon>
        <taxon>Ascomycota</taxon>
        <taxon>Pezizomycotina</taxon>
        <taxon>Sordariomycetes</taxon>
        <taxon>Hypocreomycetidae</taxon>
        <taxon>Hypocreales</taxon>
        <taxon>Hypocreaceae</taxon>
        <taxon>Trichoderma</taxon>
    </lineage>
</organism>
<reference evidence="1 2" key="1">
    <citation type="submission" date="2020-07" db="EMBL/GenBank/DDBJ databases">
        <title>Trichoderma asperellum IC-1 whole genome shotgun sequence.</title>
        <authorList>
            <person name="Kanamasa S."/>
            <person name="Takahashi H."/>
        </authorList>
    </citation>
    <scope>NUCLEOTIDE SEQUENCE [LARGE SCALE GENOMIC DNA]</scope>
    <source>
        <strain evidence="1 2">IC-1</strain>
    </source>
</reference>
<gene>
    <name evidence="1" type="ORF">TASIC1_0009047300</name>
</gene>
<dbReference type="AlphaFoldDB" id="A0A6V8R214"/>
<dbReference type="Proteomes" id="UP000517252">
    <property type="component" value="Unassembled WGS sequence"/>
</dbReference>